<protein>
    <submittedName>
        <fullName evidence="1">Uncharacterized protein</fullName>
    </submittedName>
</protein>
<organism evidence="1 2">
    <name type="scientific">Stenotrophomonas phage vB_SmaS_DLP_5</name>
    <dbReference type="NCBI Taxonomy" id="2044561"/>
    <lineage>
        <taxon>Viruses</taxon>
        <taxon>Duplodnaviria</taxon>
        <taxon>Heunggongvirae</taxon>
        <taxon>Uroviricota</taxon>
        <taxon>Caudoviricetes</taxon>
        <taxon>Delepquintavirus</taxon>
        <taxon>Delepquintavirus DLP5</taxon>
    </lineage>
</organism>
<dbReference type="Proteomes" id="UP000241675">
    <property type="component" value="Segment"/>
</dbReference>
<evidence type="ECO:0000313" key="2">
    <source>
        <dbReference type="Proteomes" id="UP000241675"/>
    </source>
</evidence>
<accession>A0A2D2W2M0</accession>
<sequence length="102" mass="11211">MSKIAIKMAKALLKGTGFVIVSREELATAHAYMKAVDDELVVRHILDDKNGADPKQALHDICSWDVQVALDPAVSADARRLIEQGKIEAADELEEIYKAHSL</sequence>
<dbReference type="EMBL" id="MG189906">
    <property type="protein sequence ID" value="ATS92373.1"/>
    <property type="molecule type" value="Genomic_DNA"/>
</dbReference>
<reference evidence="2" key="1">
    <citation type="submission" date="2017-10" db="EMBL/GenBank/DDBJ databases">
        <authorList>
            <person name="Peters D.L."/>
        </authorList>
    </citation>
    <scope>NUCLEOTIDE SEQUENCE [LARGE SCALE GENOMIC DNA]</scope>
</reference>
<name>A0A2D2W2M0_9CAUD</name>
<gene>
    <name evidence="1" type="ORF">DLP05_125</name>
</gene>
<keyword evidence="2" id="KW-1185">Reference proteome</keyword>
<proteinExistence type="predicted"/>
<reference evidence="1 2" key="2">
    <citation type="submission" date="2017-11" db="EMBL/GenBank/DDBJ databases">
        <title>Lysogenic conversion of Stenotrophomonas maltophilia by temperate phage DLP4.</title>
        <authorList>
            <person name="Dennis J."/>
            <person name="Stothard P."/>
        </authorList>
    </citation>
    <scope>NUCLEOTIDE SEQUENCE [LARGE SCALE GENOMIC DNA]</scope>
</reference>
<evidence type="ECO:0000313" key="1">
    <source>
        <dbReference type="EMBL" id="ATS92373.1"/>
    </source>
</evidence>